<evidence type="ECO:0000256" key="1">
    <source>
        <dbReference type="ARBA" id="ARBA00007447"/>
    </source>
</evidence>
<keyword evidence="2" id="KW-1015">Disulfide bond</keyword>
<gene>
    <name evidence="5" type="ORF">CANARDRAFT_182581</name>
</gene>
<sequence>DDSMYMVDLLVGSDEQPITAQIDTGSSDFWVFANDNIDCGYNPYDIQGIANCYEYGTFDLKSSKTFDFNSTFMTIEYGDASIAKGVVGSDDVRFEDFTVDNLLFGVCELANSSNPVMGIGFQSLQSVYTYDDPPKNIIYESLPFRMTSQGLINQPAYSIQLLPSSFEVNSSILFGAVDHSKYTGQLTSFPVAYAPDWDVPSYVGIKMNAINFIDSDGVNSTLVDGSAYAYVDTGTSNSQLPTEVYDYITSNYFTYEESENNYYADCSSVNSTYLDFNFLGVSYVISLGNFVNDASDYEEGMCSLSISSTDSYICFGDDFLRSVYLAVNLETEQIAMAYTN</sequence>
<dbReference type="GO" id="GO:0006508">
    <property type="term" value="P:proteolysis"/>
    <property type="evidence" value="ECO:0007669"/>
    <property type="project" value="InterPro"/>
</dbReference>
<evidence type="ECO:0000313" key="5">
    <source>
        <dbReference type="EMBL" id="ODV88177.1"/>
    </source>
</evidence>
<dbReference type="GO" id="GO:0004190">
    <property type="term" value="F:aspartic-type endopeptidase activity"/>
    <property type="evidence" value="ECO:0007669"/>
    <property type="project" value="InterPro"/>
</dbReference>
<dbReference type="EMBL" id="KV453847">
    <property type="protein sequence ID" value="ODV88177.1"/>
    <property type="molecule type" value="Genomic_DNA"/>
</dbReference>
<feature type="non-terminal residue" evidence="5">
    <location>
        <position position="1"/>
    </location>
</feature>
<protein>
    <recommendedName>
        <fullName evidence="4">Peptidase A1 domain-containing protein</fullName>
    </recommendedName>
</protein>
<dbReference type="PRINTS" id="PR00792">
    <property type="entry name" value="PEPSIN"/>
</dbReference>
<accession>A0A1E4T8T2</accession>
<dbReference type="Proteomes" id="UP000094801">
    <property type="component" value="Unassembled WGS sequence"/>
</dbReference>
<dbReference type="InterPro" id="IPR001461">
    <property type="entry name" value="Aspartic_peptidase_A1"/>
</dbReference>
<comment type="similarity">
    <text evidence="1">Belongs to the peptidase A1 family.</text>
</comment>
<evidence type="ECO:0000256" key="3">
    <source>
        <dbReference type="PIRSR" id="PIRSR601461-1"/>
    </source>
</evidence>
<evidence type="ECO:0000259" key="4">
    <source>
        <dbReference type="PROSITE" id="PS51767"/>
    </source>
</evidence>
<dbReference type="Gene3D" id="2.40.70.10">
    <property type="entry name" value="Acid Proteases"/>
    <property type="match status" value="2"/>
</dbReference>
<dbReference type="PROSITE" id="PS51767">
    <property type="entry name" value="PEPTIDASE_A1"/>
    <property type="match status" value="1"/>
</dbReference>
<feature type="active site" evidence="3">
    <location>
        <position position="232"/>
    </location>
</feature>
<dbReference type="SUPFAM" id="SSF50630">
    <property type="entry name" value="Acid proteases"/>
    <property type="match status" value="1"/>
</dbReference>
<feature type="active site" evidence="3">
    <location>
        <position position="23"/>
    </location>
</feature>
<proteinExistence type="inferred from homology"/>
<feature type="domain" description="Peptidase A1" evidence="4">
    <location>
        <begin position="5"/>
        <end position="337"/>
    </location>
</feature>
<feature type="non-terminal residue" evidence="5">
    <location>
        <position position="340"/>
    </location>
</feature>
<organism evidence="5 6">
    <name type="scientific">[Candida] arabinofermentans NRRL YB-2248</name>
    <dbReference type="NCBI Taxonomy" id="983967"/>
    <lineage>
        <taxon>Eukaryota</taxon>
        <taxon>Fungi</taxon>
        <taxon>Dikarya</taxon>
        <taxon>Ascomycota</taxon>
        <taxon>Saccharomycotina</taxon>
        <taxon>Pichiomycetes</taxon>
        <taxon>Pichiales</taxon>
        <taxon>Pichiaceae</taxon>
        <taxon>Ogataea</taxon>
        <taxon>Ogataea/Candida clade</taxon>
    </lineage>
</organism>
<evidence type="ECO:0000256" key="2">
    <source>
        <dbReference type="ARBA" id="ARBA00023157"/>
    </source>
</evidence>
<dbReference type="InterPro" id="IPR021109">
    <property type="entry name" value="Peptidase_aspartic_dom_sf"/>
</dbReference>
<keyword evidence="6" id="KW-1185">Reference proteome</keyword>
<dbReference type="InterPro" id="IPR033121">
    <property type="entry name" value="PEPTIDASE_A1"/>
</dbReference>
<name>A0A1E4T8T2_9ASCO</name>
<evidence type="ECO:0000313" key="6">
    <source>
        <dbReference type="Proteomes" id="UP000094801"/>
    </source>
</evidence>
<dbReference type="PANTHER" id="PTHR47966">
    <property type="entry name" value="BETA-SITE APP-CLEAVING ENZYME, ISOFORM A-RELATED"/>
    <property type="match status" value="1"/>
</dbReference>
<dbReference type="Pfam" id="PF00026">
    <property type="entry name" value="Asp"/>
    <property type="match status" value="1"/>
</dbReference>
<dbReference type="STRING" id="983967.A0A1E4T8T2"/>
<reference evidence="6" key="1">
    <citation type="submission" date="2016-04" db="EMBL/GenBank/DDBJ databases">
        <title>Comparative genomics of biotechnologically important yeasts.</title>
        <authorList>
            <consortium name="DOE Joint Genome Institute"/>
            <person name="Riley R."/>
            <person name="Haridas S."/>
            <person name="Wolfe K.H."/>
            <person name="Lopes M.R."/>
            <person name="Hittinger C.T."/>
            <person name="Goker M."/>
            <person name="Salamov A."/>
            <person name="Wisecaver J."/>
            <person name="Long T.M."/>
            <person name="Aerts A.L."/>
            <person name="Barry K."/>
            <person name="Choi C."/>
            <person name="Clum A."/>
            <person name="Coughlan A.Y."/>
            <person name="Deshpande S."/>
            <person name="Douglass A.P."/>
            <person name="Hanson S.J."/>
            <person name="Klenk H.-P."/>
            <person name="Labutti K."/>
            <person name="Lapidus A."/>
            <person name="Lindquist E."/>
            <person name="Lipzen A."/>
            <person name="Meier-Kolthoff J.P."/>
            <person name="Ohm R.A."/>
            <person name="Otillar R.P."/>
            <person name="Pangilinan J."/>
            <person name="Peng Y."/>
            <person name="Rokas A."/>
            <person name="Rosa C.A."/>
            <person name="Scheuner C."/>
            <person name="Sibirny A.A."/>
            <person name="Slot J.C."/>
            <person name="Stielow J.B."/>
            <person name="Sun H."/>
            <person name="Kurtzman C.P."/>
            <person name="Blackwell M."/>
            <person name="Grigoriev I.V."/>
            <person name="Jeffries T.W."/>
        </authorList>
    </citation>
    <scope>NUCLEOTIDE SEQUENCE [LARGE SCALE GENOMIC DNA]</scope>
    <source>
        <strain evidence="6">NRRL YB-2248</strain>
    </source>
</reference>
<dbReference type="OrthoDB" id="3973024at2759"/>
<dbReference type="PANTHER" id="PTHR47966:SF65">
    <property type="entry name" value="ASPARTIC-TYPE ENDOPEPTIDASE"/>
    <property type="match status" value="1"/>
</dbReference>
<dbReference type="AlphaFoldDB" id="A0A1E4T8T2"/>